<dbReference type="OrthoDB" id="408027at2759"/>
<dbReference type="PANTHER" id="PTHR24198:SF165">
    <property type="entry name" value="ANKYRIN REPEAT-CONTAINING PROTEIN-RELATED"/>
    <property type="match status" value="1"/>
</dbReference>
<feature type="coiled-coil region" evidence="4">
    <location>
        <begin position="253"/>
        <end position="283"/>
    </location>
</feature>
<keyword evidence="2 3" id="KW-0040">ANK repeat</keyword>
<evidence type="ECO:0000256" key="1">
    <source>
        <dbReference type="ARBA" id="ARBA00022737"/>
    </source>
</evidence>
<accession>C5LSE2</accession>
<dbReference type="InterPro" id="IPR036770">
    <property type="entry name" value="Ankyrin_rpt-contain_sf"/>
</dbReference>
<sequence length="283" mass="29974">MSATVDSLVKTILKSGSSAGEVTRQLSWVKDANAVGKRGVTPLIAAIESEDDEIISVLLDSKKVDVNARDAVMVLPPIVHAVRHGGGALLPLIKKGADLKVTDEAGDNVAHWACRLNEPSAVTLLGKSSPSIFTATDDEGNTPLHVALLEGQQEAAFAVLDPDLGLVEVLDLNSKNDLGETPLVLAVKGRMGNVVQSLIDTGKIDIDVADEDGNTALHIAVKNNMTAVERLLLAVGADGSICNKAGLTPQGLAKEAIEQIKANQQLKEEQRHEKEERKAQKLE</sequence>
<gene>
    <name evidence="5" type="ORF">Pmar_PMAR026104</name>
</gene>
<feature type="non-terminal residue" evidence="5">
    <location>
        <position position="283"/>
    </location>
</feature>
<dbReference type="RefSeq" id="XP_002767634.1">
    <property type="nucleotide sequence ID" value="XM_002767588.1"/>
</dbReference>
<evidence type="ECO:0000313" key="6">
    <source>
        <dbReference type="Proteomes" id="UP000007800"/>
    </source>
</evidence>
<protein>
    <submittedName>
        <fullName evidence="5">Ankyrin repeat domain containing protein</fullName>
    </submittedName>
</protein>
<organism evidence="6">
    <name type="scientific">Perkinsus marinus (strain ATCC 50983 / TXsc)</name>
    <dbReference type="NCBI Taxonomy" id="423536"/>
    <lineage>
        <taxon>Eukaryota</taxon>
        <taxon>Sar</taxon>
        <taxon>Alveolata</taxon>
        <taxon>Perkinsozoa</taxon>
        <taxon>Perkinsea</taxon>
        <taxon>Perkinsida</taxon>
        <taxon>Perkinsidae</taxon>
        <taxon>Perkinsus</taxon>
    </lineage>
</organism>
<dbReference type="PROSITE" id="PS50088">
    <property type="entry name" value="ANK_REPEAT"/>
    <property type="match status" value="1"/>
</dbReference>
<dbReference type="PROSITE" id="PS50297">
    <property type="entry name" value="ANK_REP_REGION"/>
    <property type="match status" value="1"/>
</dbReference>
<proteinExistence type="predicted"/>
<keyword evidence="4" id="KW-0175">Coiled coil</keyword>
<evidence type="ECO:0000256" key="2">
    <source>
        <dbReference type="ARBA" id="ARBA00023043"/>
    </source>
</evidence>
<keyword evidence="6" id="KW-1185">Reference proteome</keyword>
<dbReference type="EMBL" id="GG685161">
    <property type="protein sequence ID" value="EER00352.1"/>
    <property type="molecule type" value="Genomic_DNA"/>
</dbReference>
<dbReference type="SUPFAM" id="SSF48403">
    <property type="entry name" value="Ankyrin repeat"/>
    <property type="match status" value="1"/>
</dbReference>
<dbReference type="PANTHER" id="PTHR24198">
    <property type="entry name" value="ANKYRIN REPEAT AND PROTEIN KINASE DOMAIN-CONTAINING PROTEIN"/>
    <property type="match status" value="1"/>
</dbReference>
<dbReference type="Pfam" id="PF00023">
    <property type="entry name" value="Ank"/>
    <property type="match status" value="1"/>
</dbReference>
<feature type="repeat" description="ANK" evidence="3">
    <location>
        <begin position="212"/>
        <end position="244"/>
    </location>
</feature>
<reference evidence="5 6" key="1">
    <citation type="submission" date="2008-07" db="EMBL/GenBank/DDBJ databases">
        <authorList>
            <person name="El-Sayed N."/>
            <person name="Caler E."/>
            <person name="Inman J."/>
            <person name="Amedeo P."/>
            <person name="Hass B."/>
            <person name="Wortman J."/>
        </authorList>
    </citation>
    <scope>NUCLEOTIDE SEQUENCE [LARGE SCALE GENOMIC DNA]</scope>
    <source>
        <strain evidence="6">ATCC 50983 / TXsc</strain>
    </source>
</reference>
<dbReference type="OMA" id="HEMDAIL"/>
<dbReference type="SMART" id="SM00248">
    <property type="entry name" value="ANK"/>
    <property type="match status" value="5"/>
</dbReference>
<dbReference type="InterPro" id="IPR002110">
    <property type="entry name" value="Ankyrin_rpt"/>
</dbReference>
<dbReference type="AlphaFoldDB" id="C5LSE2"/>
<dbReference type="Gene3D" id="1.25.40.20">
    <property type="entry name" value="Ankyrin repeat-containing domain"/>
    <property type="match status" value="2"/>
</dbReference>
<keyword evidence="1" id="KW-0677">Repeat</keyword>
<evidence type="ECO:0000256" key="3">
    <source>
        <dbReference type="PROSITE-ProRule" id="PRU00023"/>
    </source>
</evidence>
<name>C5LSE2_PERM5</name>
<evidence type="ECO:0000256" key="4">
    <source>
        <dbReference type="SAM" id="Coils"/>
    </source>
</evidence>
<dbReference type="Pfam" id="PF12796">
    <property type="entry name" value="Ank_2"/>
    <property type="match status" value="2"/>
</dbReference>
<dbReference type="Proteomes" id="UP000007800">
    <property type="component" value="Unassembled WGS sequence"/>
</dbReference>
<dbReference type="GeneID" id="9050109"/>
<dbReference type="InParanoid" id="C5LSE2"/>
<evidence type="ECO:0000313" key="5">
    <source>
        <dbReference type="EMBL" id="EER00352.1"/>
    </source>
</evidence>